<gene>
    <name evidence="3" type="ORF">WA026_019280</name>
</gene>
<dbReference type="Pfam" id="PF14545">
    <property type="entry name" value="DBB"/>
    <property type="match status" value="1"/>
</dbReference>
<dbReference type="Proteomes" id="UP001431783">
    <property type="component" value="Unassembled WGS sequence"/>
</dbReference>
<proteinExistence type="predicted"/>
<accession>A0AAW1UC23</accession>
<dbReference type="InterPro" id="IPR035897">
    <property type="entry name" value="Toll_tir_struct_dom_sf"/>
</dbReference>
<dbReference type="AlphaFoldDB" id="A0AAW1UC23"/>
<dbReference type="EMBL" id="JARQZJ010000043">
    <property type="protein sequence ID" value="KAK9877610.1"/>
    <property type="molecule type" value="Genomic_DNA"/>
</dbReference>
<feature type="region of interest" description="Disordered" evidence="1">
    <location>
        <begin position="1"/>
        <end position="25"/>
    </location>
</feature>
<evidence type="ECO:0000259" key="2">
    <source>
        <dbReference type="Pfam" id="PF14545"/>
    </source>
</evidence>
<dbReference type="PANTHER" id="PTHR16267">
    <property type="entry name" value="BANK1/PIK3AP1 FAMILY MEMBER"/>
    <property type="match status" value="1"/>
</dbReference>
<evidence type="ECO:0000256" key="1">
    <source>
        <dbReference type="SAM" id="MobiDB-lite"/>
    </source>
</evidence>
<evidence type="ECO:0000313" key="3">
    <source>
        <dbReference type="EMBL" id="KAK9877610.1"/>
    </source>
</evidence>
<dbReference type="GO" id="GO:0005068">
    <property type="term" value="F:transmembrane receptor protein tyrosine kinase adaptor activity"/>
    <property type="evidence" value="ECO:0007669"/>
    <property type="project" value="TreeGrafter"/>
</dbReference>
<dbReference type="InterPro" id="IPR017893">
    <property type="entry name" value="DBB_domain"/>
</dbReference>
<organism evidence="3 4">
    <name type="scientific">Henosepilachna vigintioctopunctata</name>
    <dbReference type="NCBI Taxonomy" id="420089"/>
    <lineage>
        <taxon>Eukaryota</taxon>
        <taxon>Metazoa</taxon>
        <taxon>Ecdysozoa</taxon>
        <taxon>Arthropoda</taxon>
        <taxon>Hexapoda</taxon>
        <taxon>Insecta</taxon>
        <taxon>Pterygota</taxon>
        <taxon>Neoptera</taxon>
        <taxon>Endopterygota</taxon>
        <taxon>Coleoptera</taxon>
        <taxon>Polyphaga</taxon>
        <taxon>Cucujiformia</taxon>
        <taxon>Coccinelloidea</taxon>
        <taxon>Coccinellidae</taxon>
        <taxon>Epilachninae</taxon>
        <taxon>Epilachnini</taxon>
        <taxon>Henosepilachna</taxon>
    </lineage>
</organism>
<dbReference type="Gene3D" id="3.40.50.10140">
    <property type="entry name" value="Toll/interleukin-1 receptor homology (TIR) domain"/>
    <property type="match status" value="1"/>
</dbReference>
<name>A0AAW1UC23_9CUCU</name>
<sequence length="290" mass="32748">MSAGNKRHSLGAIASRERTTSLPSSLKSFPEELTVKLDEIATSSGPEVIDDNSIRHGSYPRKRCNKCVKGTALKRANMEDILMVSLEYSSAASLWVEYFTSYFQQIGKQTNRKAFKIHHLAVEDFIEARVDANLLLEKSAGVKLQLVVMCPGFLDYISEHSDNTNFGKLFLADRTLALLLGVCDDDLTEIHRKALPTYFKWQRMSVGQDQDEHFTKDFISHAMAILARVWKQQSSVAAQEKSCFSVSPKKIRQGQNSVFILLAYPLQKDDSIKISVEKNNEMIELRSITH</sequence>
<reference evidence="3 4" key="1">
    <citation type="submission" date="2023-03" db="EMBL/GenBank/DDBJ databases">
        <title>Genome insight into feeding habits of ladybird beetles.</title>
        <authorList>
            <person name="Li H.-S."/>
            <person name="Huang Y.-H."/>
            <person name="Pang H."/>
        </authorList>
    </citation>
    <scope>NUCLEOTIDE SEQUENCE [LARGE SCALE GENOMIC DNA]</scope>
    <source>
        <strain evidence="3">SYSU_2023b</strain>
        <tissue evidence="3">Whole body</tissue>
    </source>
</reference>
<dbReference type="InterPro" id="IPR052446">
    <property type="entry name" value="B-cell_PI3K-Signaling_Adptrs"/>
</dbReference>
<feature type="domain" description="DBB" evidence="2">
    <location>
        <begin position="246"/>
        <end position="288"/>
    </location>
</feature>
<keyword evidence="4" id="KW-1185">Reference proteome</keyword>
<dbReference type="GO" id="GO:0005829">
    <property type="term" value="C:cytosol"/>
    <property type="evidence" value="ECO:0007669"/>
    <property type="project" value="TreeGrafter"/>
</dbReference>
<comment type="caution">
    <text evidence="3">The sequence shown here is derived from an EMBL/GenBank/DDBJ whole genome shotgun (WGS) entry which is preliminary data.</text>
</comment>
<dbReference type="GO" id="GO:0005104">
    <property type="term" value="F:fibroblast growth factor receptor binding"/>
    <property type="evidence" value="ECO:0007669"/>
    <property type="project" value="TreeGrafter"/>
</dbReference>
<evidence type="ECO:0000313" key="4">
    <source>
        <dbReference type="Proteomes" id="UP001431783"/>
    </source>
</evidence>
<protein>
    <recommendedName>
        <fullName evidence="2">DBB domain-containing protein</fullName>
    </recommendedName>
</protein>
<dbReference type="PANTHER" id="PTHR16267:SF11">
    <property type="entry name" value="STUMPS, ISOFORM E"/>
    <property type="match status" value="1"/>
</dbReference>